<evidence type="ECO:0000256" key="1">
    <source>
        <dbReference type="SAM" id="Phobius"/>
    </source>
</evidence>
<gene>
    <name evidence="2" type="ORF">I6I88_06150</name>
</gene>
<keyword evidence="1" id="KW-0812">Transmembrane</keyword>
<organism evidence="2 3">
    <name type="scientific">Myroides odoratus</name>
    <name type="common">Flavobacterium odoratum</name>
    <dbReference type="NCBI Taxonomy" id="256"/>
    <lineage>
        <taxon>Bacteria</taxon>
        <taxon>Pseudomonadati</taxon>
        <taxon>Bacteroidota</taxon>
        <taxon>Flavobacteriia</taxon>
        <taxon>Flavobacteriales</taxon>
        <taxon>Flavobacteriaceae</taxon>
        <taxon>Myroides</taxon>
    </lineage>
</organism>
<feature type="transmembrane region" description="Helical" evidence="1">
    <location>
        <begin position="61"/>
        <end position="80"/>
    </location>
</feature>
<reference evidence="2 3" key="1">
    <citation type="submission" date="2021-01" db="EMBL/GenBank/DDBJ databases">
        <title>FDA dAtabase for Regulatory Grade micrObial Sequences (FDA-ARGOS): Supporting development and validation of Infectious Disease Dx tests.</title>
        <authorList>
            <person name="Sproer C."/>
            <person name="Gronow S."/>
            <person name="Severitt S."/>
            <person name="Schroder I."/>
            <person name="Tallon L."/>
            <person name="Sadzewicz L."/>
            <person name="Zhao X."/>
            <person name="Boylan J."/>
            <person name="Ott S."/>
            <person name="Bowen H."/>
            <person name="Vavikolanu K."/>
            <person name="Mehta A."/>
            <person name="Aluvathingal J."/>
            <person name="Nadendla S."/>
            <person name="Lowell S."/>
            <person name="Myers T."/>
            <person name="Yan Y."/>
            <person name="Sichtig H."/>
        </authorList>
    </citation>
    <scope>NUCLEOTIDE SEQUENCE [LARGE SCALE GENOMIC DNA]</scope>
    <source>
        <strain evidence="2 3">FDAARGOS_1131</strain>
    </source>
</reference>
<keyword evidence="1" id="KW-1133">Transmembrane helix</keyword>
<dbReference type="RefSeq" id="WP_002991783.1">
    <property type="nucleotide sequence ID" value="NZ_CP068108.1"/>
</dbReference>
<keyword evidence="1" id="KW-0472">Membrane</keyword>
<evidence type="ECO:0000313" key="3">
    <source>
        <dbReference type="Proteomes" id="UP000596202"/>
    </source>
</evidence>
<evidence type="ECO:0000313" key="2">
    <source>
        <dbReference type="EMBL" id="QQU01323.1"/>
    </source>
</evidence>
<feature type="transmembrane region" description="Helical" evidence="1">
    <location>
        <begin position="100"/>
        <end position="123"/>
    </location>
</feature>
<proteinExistence type="predicted"/>
<dbReference type="AlphaFoldDB" id="A0A9Q7E9W1"/>
<feature type="transmembrane region" description="Helical" evidence="1">
    <location>
        <begin position="29"/>
        <end position="49"/>
    </location>
</feature>
<protein>
    <submittedName>
        <fullName evidence="2">Uncharacterized protein</fullName>
    </submittedName>
</protein>
<name>A0A9Q7E9W1_MYROD</name>
<dbReference type="GeneID" id="93527228"/>
<sequence length="133" mass="16065">MKAFYYFFYKIYLFWENGPIRFWSHFKTGLTIVFLEIWLVLSLFIYYNVFIDRYFHLDRTLFLTISTIIIAINVYFFSNSADKWVLYKESFDKIATRKNLIGGIIVWSIVGLIALNLVVAFYVMGKIDWNKYR</sequence>
<accession>A0A9Q7E9W1</accession>
<dbReference type="EMBL" id="CP068108">
    <property type="protein sequence ID" value="QQU01323.1"/>
    <property type="molecule type" value="Genomic_DNA"/>
</dbReference>
<dbReference type="Proteomes" id="UP000596202">
    <property type="component" value="Chromosome"/>
</dbReference>